<evidence type="ECO:0000256" key="4">
    <source>
        <dbReference type="ARBA" id="ARBA00012251"/>
    </source>
</evidence>
<dbReference type="GO" id="GO:0071797">
    <property type="term" value="C:LUBAC complex"/>
    <property type="evidence" value="ECO:0007669"/>
    <property type="project" value="TreeGrafter"/>
</dbReference>
<evidence type="ECO:0000256" key="12">
    <source>
        <dbReference type="ARBA" id="ARBA00022833"/>
    </source>
</evidence>
<feature type="domain" description="Ubiquitin-like" evidence="16">
    <location>
        <begin position="1194"/>
        <end position="1258"/>
    </location>
</feature>
<dbReference type="InterPro" id="IPR001876">
    <property type="entry name" value="Znf_RanBP2"/>
</dbReference>
<feature type="compositionally biased region" description="Basic and acidic residues" evidence="15">
    <location>
        <begin position="871"/>
        <end position="896"/>
    </location>
</feature>
<dbReference type="PROSITE" id="PS00518">
    <property type="entry name" value="ZF_RING_1"/>
    <property type="match status" value="1"/>
</dbReference>
<feature type="region of interest" description="Disordered" evidence="15">
    <location>
        <begin position="1074"/>
        <end position="1102"/>
    </location>
</feature>
<name>A0A023F176_TRIIF</name>
<evidence type="ECO:0000259" key="17">
    <source>
        <dbReference type="PROSITE" id="PS50089"/>
    </source>
</evidence>
<keyword evidence="11" id="KW-0833">Ubl conjugation pathway</keyword>
<feature type="domain" description="RING-type" evidence="17">
    <location>
        <begin position="1422"/>
        <end position="1464"/>
    </location>
</feature>
<comment type="similarity">
    <text evidence="3">Belongs to the RBR family.</text>
</comment>
<dbReference type="CDD" id="cd20345">
    <property type="entry name" value="BRcat_RBR_HOIL1"/>
    <property type="match status" value="1"/>
</dbReference>
<dbReference type="GO" id="GO:0061630">
    <property type="term" value="F:ubiquitin protein ligase activity"/>
    <property type="evidence" value="ECO:0007669"/>
    <property type="project" value="UniProtKB-EC"/>
</dbReference>
<feature type="region of interest" description="Disordered" evidence="15">
    <location>
        <begin position="203"/>
        <end position="252"/>
    </location>
</feature>
<evidence type="ECO:0000256" key="6">
    <source>
        <dbReference type="ARBA" id="ARBA00022553"/>
    </source>
</evidence>
<evidence type="ECO:0000256" key="2">
    <source>
        <dbReference type="ARBA" id="ARBA00004906"/>
    </source>
</evidence>
<dbReference type="EMBL" id="GBBI01003674">
    <property type="protein sequence ID" value="JAC15038.1"/>
    <property type="molecule type" value="mRNA"/>
</dbReference>
<dbReference type="Gene3D" id="3.30.40.10">
    <property type="entry name" value="Zinc/RING finger domain, C3HC4 (zinc finger)"/>
    <property type="match status" value="1"/>
</dbReference>
<dbReference type="Gene3D" id="2.30.30.380">
    <property type="entry name" value="Zn-finger domain of Sec23/24"/>
    <property type="match status" value="1"/>
</dbReference>
<dbReference type="InterPro" id="IPR044066">
    <property type="entry name" value="TRIAD_supradom"/>
</dbReference>
<keyword evidence="7" id="KW-0808">Transferase</keyword>
<dbReference type="InterPro" id="IPR047559">
    <property type="entry name" value="HOIL1_RBR_mRING-HC-C3HC3D"/>
</dbReference>
<proteinExistence type="evidence at transcript level"/>
<dbReference type="PROSITE" id="PS50053">
    <property type="entry name" value="UBIQUITIN_2"/>
    <property type="match status" value="1"/>
</dbReference>
<evidence type="ECO:0000313" key="20">
    <source>
        <dbReference type="EMBL" id="JAC15038.1"/>
    </source>
</evidence>
<evidence type="ECO:0000256" key="14">
    <source>
        <dbReference type="SAM" id="Coils"/>
    </source>
</evidence>
<dbReference type="SUPFAM" id="SSF57850">
    <property type="entry name" value="RING/U-box"/>
    <property type="match status" value="3"/>
</dbReference>
<organism evidence="20">
    <name type="scientific">Triatoma infestans</name>
    <name type="common">Assassin bug</name>
    <dbReference type="NCBI Taxonomy" id="30076"/>
    <lineage>
        <taxon>Eukaryota</taxon>
        <taxon>Metazoa</taxon>
        <taxon>Ecdysozoa</taxon>
        <taxon>Arthropoda</taxon>
        <taxon>Hexapoda</taxon>
        <taxon>Insecta</taxon>
        <taxon>Pterygota</taxon>
        <taxon>Neoptera</taxon>
        <taxon>Paraneoptera</taxon>
        <taxon>Hemiptera</taxon>
        <taxon>Heteroptera</taxon>
        <taxon>Panheteroptera</taxon>
        <taxon>Cimicomorpha</taxon>
        <taxon>Reduviidae</taxon>
        <taxon>Triatominae</taxon>
        <taxon>Triatoma</taxon>
    </lineage>
</organism>
<feature type="compositionally biased region" description="Low complexity" evidence="15">
    <location>
        <begin position="637"/>
        <end position="650"/>
    </location>
</feature>
<dbReference type="GO" id="GO:0043130">
    <property type="term" value="F:ubiquitin binding"/>
    <property type="evidence" value="ECO:0007669"/>
    <property type="project" value="TreeGrafter"/>
</dbReference>
<evidence type="ECO:0000259" key="18">
    <source>
        <dbReference type="PROSITE" id="PS50199"/>
    </source>
</evidence>
<feature type="compositionally biased region" description="Basic and acidic residues" evidence="15">
    <location>
        <begin position="911"/>
        <end position="921"/>
    </location>
</feature>
<comment type="catalytic activity">
    <reaction evidence="1">
        <text>[E2 ubiquitin-conjugating enzyme]-S-ubiquitinyl-L-cysteine + [acceptor protein]-L-lysine = [E2 ubiquitin-conjugating enzyme]-L-cysteine + [acceptor protein]-N(6)-ubiquitinyl-L-lysine.</text>
        <dbReference type="EC" id="2.3.2.31"/>
    </reaction>
</comment>
<dbReference type="InterPro" id="IPR017907">
    <property type="entry name" value="Znf_RING_CS"/>
</dbReference>
<feature type="non-terminal residue" evidence="20">
    <location>
        <position position="1"/>
    </location>
</feature>
<keyword evidence="20" id="KW-0436">Ligase</keyword>
<feature type="region of interest" description="Disordered" evidence="15">
    <location>
        <begin position="13"/>
        <end position="33"/>
    </location>
</feature>
<dbReference type="GO" id="GO:0008270">
    <property type="term" value="F:zinc ion binding"/>
    <property type="evidence" value="ECO:0007669"/>
    <property type="project" value="UniProtKB-KW"/>
</dbReference>
<feature type="domain" description="RanBP2-type" evidence="18">
    <location>
        <begin position="1327"/>
        <end position="1360"/>
    </location>
</feature>
<keyword evidence="6" id="KW-0597">Phosphoprotein</keyword>
<evidence type="ECO:0000256" key="5">
    <source>
        <dbReference type="ARBA" id="ARBA00017887"/>
    </source>
</evidence>
<accession>A0A023F176</accession>
<comment type="pathway">
    <text evidence="2">Protein modification; protein ubiquitination.</text>
</comment>
<keyword evidence="14" id="KW-0175">Coiled coil</keyword>
<evidence type="ECO:0000256" key="9">
    <source>
        <dbReference type="ARBA" id="ARBA00022737"/>
    </source>
</evidence>
<evidence type="ECO:0000256" key="11">
    <source>
        <dbReference type="ARBA" id="ARBA00022786"/>
    </source>
</evidence>
<feature type="region of interest" description="Disordered" evidence="15">
    <location>
        <begin position="326"/>
        <end position="366"/>
    </location>
</feature>
<dbReference type="PROSITE" id="PS50199">
    <property type="entry name" value="ZF_RANBP2_2"/>
    <property type="match status" value="1"/>
</dbReference>
<dbReference type="PROSITE" id="PS50089">
    <property type="entry name" value="ZF_RING_2"/>
    <property type="match status" value="1"/>
</dbReference>
<dbReference type="EC" id="2.3.2.31" evidence="4"/>
<dbReference type="Gene3D" id="3.10.20.90">
    <property type="entry name" value="Phosphatidylinositol 3-kinase Catalytic Subunit, Chain A, domain 1"/>
    <property type="match status" value="1"/>
</dbReference>
<dbReference type="GO" id="GO:0009893">
    <property type="term" value="P:positive regulation of metabolic process"/>
    <property type="evidence" value="ECO:0007669"/>
    <property type="project" value="UniProtKB-ARBA"/>
</dbReference>
<dbReference type="SUPFAM" id="SSF90209">
    <property type="entry name" value="Ran binding protein zinc finger-like"/>
    <property type="match status" value="1"/>
</dbReference>
<feature type="compositionally biased region" description="Polar residues" evidence="15">
    <location>
        <begin position="624"/>
        <end position="636"/>
    </location>
</feature>
<feature type="compositionally biased region" description="Basic and acidic residues" evidence="15">
    <location>
        <begin position="763"/>
        <end position="783"/>
    </location>
</feature>
<evidence type="ECO:0000259" key="16">
    <source>
        <dbReference type="PROSITE" id="PS50053"/>
    </source>
</evidence>
<evidence type="ECO:0000256" key="13">
    <source>
        <dbReference type="PROSITE-ProRule" id="PRU00322"/>
    </source>
</evidence>
<feature type="region of interest" description="Disordered" evidence="15">
    <location>
        <begin position="613"/>
        <end position="659"/>
    </location>
</feature>
<dbReference type="FunFam" id="3.30.40.10:FF:000137">
    <property type="entry name" value="RanBP-type and C3HC4-type zinc finger-containing protein 1"/>
    <property type="match status" value="1"/>
</dbReference>
<evidence type="ECO:0000256" key="3">
    <source>
        <dbReference type="ARBA" id="ARBA00008278"/>
    </source>
</evidence>
<dbReference type="GO" id="GO:0016874">
    <property type="term" value="F:ligase activity"/>
    <property type="evidence" value="ECO:0007669"/>
    <property type="project" value="UniProtKB-KW"/>
</dbReference>
<dbReference type="GO" id="GO:0043161">
    <property type="term" value="P:proteasome-mediated ubiquitin-dependent protein catabolic process"/>
    <property type="evidence" value="ECO:0007669"/>
    <property type="project" value="TreeGrafter"/>
</dbReference>
<keyword evidence="10 13" id="KW-0863">Zinc-finger</keyword>
<dbReference type="CDD" id="cd16633">
    <property type="entry name" value="mRING-HC-C3HC3D_RBR_HOIL1"/>
    <property type="match status" value="1"/>
</dbReference>
<feature type="region of interest" description="Disordered" evidence="15">
    <location>
        <begin position="135"/>
        <end position="173"/>
    </location>
</feature>
<keyword evidence="8" id="KW-0479">Metal-binding</keyword>
<dbReference type="UniPathway" id="UPA00143"/>
<evidence type="ECO:0000256" key="15">
    <source>
        <dbReference type="SAM" id="MobiDB-lite"/>
    </source>
</evidence>
<feature type="coiled-coil region" evidence="14">
    <location>
        <begin position="1375"/>
        <end position="1402"/>
    </location>
</feature>
<feature type="region of interest" description="Disordered" evidence="15">
    <location>
        <begin position="763"/>
        <end position="929"/>
    </location>
</feature>
<dbReference type="PANTHER" id="PTHR22770">
    <property type="entry name" value="UBIQUITIN CONJUGATING ENZYME 7 INTERACTING PROTEIN-RELATED"/>
    <property type="match status" value="1"/>
</dbReference>
<dbReference type="InterPro" id="IPR036443">
    <property type="entry name" value="Znf_RanBP2_sf"/>
</dbReference>
<dbReference type="InterPro" id="IPR029071">
    <property type="entry name" value="Ubiquitin-like_domsf"/>
</dbReference>
<dbReference type="PROSITE" id="PS01358">
    <property type="entry name" value="ZF_RANBP2_1"/>
    <property type="match status" value="2"/>
</dbReference>
<dbReference type="InterPro" id="IPR013083">
    <property type="entry name" value="Znf_RING/FYVE/PHD"/>
</dbReference>
<dbReference type="SMART" id="SM00547">
    <property type="entry name" value="ZnF_RBZ"/>
    <property type="match status" value="2"/>
</dbReference>
<feature type="domain" description="RING-type" evidence="19">
    <location>
        <begin position="1418"/>
        <end position="1643"/>
    </location>
</feature>
<feature type="compositionally biased region" description="Low complexity" evidence="15">
    <location>
        <begin position="1077"/>
        <end position="1091"/>
    </location>
</feature>
<feature type="compositionally biased region" description="Basic and acidic residues" evidence="15">
    <location>
        <begin position="347"/>
        <end position="366"/>
    </location>
</feature>
<keyword evidence="12" id="KW-0862">Zinc</keyword>
<evidence type="ECO:0000256" key="10">
    <source>
        <dbReference type="ARBA" id="ARBA00022771"/>
    </source>
</evidence>
<feature type="compositionally biased region" description="Basic and acidic residues" evidence="15">
    <location>
        <begin position="217"/>
        <end position="230"/>
    </location>
</feature>
<dbReference type="InterPro" id="IPR001841">
    <property type="entry name" value="Znf_RING"/>
</dbReference>
<sequence length="1643" mass="185145">FSIFRWFKRDRSSSLDSEDSYSPQNSPELLHRQPGSICGSVDTLFSTATANSFAFVPPSYYRPFGSAAQPEIRIALGPETGSYRNRIRQRDRLRQLERNITLKEKYRLYGSGTLPRSADRINEFPADLRESIFRSIESPGSRNSTFGRKKRRAPQPPSRETSTSDKSLPATLALDARRVDDEFKQHRRALSEPVKYVKISCHVKGKRKAPPPPIARVDSEDIKNKTESGERTLSWKRKKRPAPPPPVKKEDTSKEPIIDIVREAAHEIINQEFTANGSVERLEDTKAETASNASTVDIGSSDIVATDTLRLERGILKPNKMEAAIVEPKYSPSSPVSPRPWYKRQTTQKDQHHSSKSNERKKDKKKIEEWMLESGFPRRVMTSSSTDSKFNIFSKMDKSEDKRRSQISILTNISELDREAAEIIQKGKEMEKALIASHDAMFYTKTEEEEKDNFANLDTTVETADSPKRTSTRELISLFNAITNVTKVTVNTSFFSRDGLFKRESNEKRSSLFVDRTTIEEERNIELGQRISNGGENSQIKSFTDILSEGAKISSLANIYRTPDVVVTDSSACSSSSGGSEGRITKVTIEELDEYDAERNSKAQAMYEAHRLARHQSPPIPTITEVSESSFKSSPASTLKSTTSDSTSSEPPSPVQPSASTSVLKSLVWVCPRCTLENLRWRITCEACDMWRPIPCEFKEQSQKPKSSLLPLLKVVEKKEVENDNIRVTNESSEMKESVKKMNPSVKSDELIIKEIITNRESLIDPPKKPLEPEKTAREKQISDVELPQSIPSTSKIETDEKTEVITRIQSQPLPALPSDIDMKKESRNGDSDDPQTEEIRRARLAFFNKNNQKPSREGTLTKECQTLVSEKPEASISEKDDDKKKLREMLKEMKHSLPKRPKPTNVLKPNADEEKKKQDGHQIPQERLGAISKIPNLPVKKKKDVINIKESGTQEDITKCDDNEKAEAYLVESETIVEEIHYKKPPEKVSSSVQTSSQVRPIPMVEKKPPPVKEVIVPITVEEYRIKDGVLYTSITKKAKRIGTGTFHLMRPRDFANIEAIKTARKTATHIYANVSSSDPSPSTSSDGPEPSLPSKRSPILSKKSSDLSLEKLSLQLTKPLGVASFRAGLAPGKENNNMNTLAVNRLLRRLEAAIVSGQHELAAALARELAQMQISCSVTRHKPETPTAMIPVDLFVEDKTSHQGPIALRIRPSMTVLQLKHKMEREYEIPLKVQRWILGRKLANDDKATLESMGVDTPGTPIFLYLVAPGTDITEAAGISNETIEVEETPTVITIATPEEVKVLEEEPIVEEPPTPEIKEEPINPNGTLALGWKCETCTLVNSPTRPGCAACASVRPTNYAIPHKYVASEAEARRLDLEKQMELEAVKEAEREEKQLNYQKMLDLVEKDDLILYTEEFECPVCLMECEPMNGIVLRECLHVFCRPCLAQTVEFSEEAEVKCPFRDNNYTCDSTLLEREIKALVTAEVYEQHLAKSIALAETKIGNAFHCKTPDCKGWCIYEDNVNTFRCPVCTHDNCLTCQAVHEGLDCKQFQEQLNNDSDTNAESRRTKEMLQEMVDRGEAMNCPTCQVVLMKKWGCDWLKCSMCKTEICWITRGPRWGPNVSFFRTFLFHTPNIANMQF</sequence>
<dbReference type="PROSITE" id="PS51873">
    <property type="entry name" value="TRIAD"/>
    <property type="match status" value="1"/>
</dbReference>
<evidence type="ECO:0000256" key="7">
    <source>
        <dbReference type="ARBA" id="ARBA00022679"/>
    </source>
</evidence>
<dbReference type="InterPro" id="IPR000626">
    <property type="entry name" value="Ubiquitin-like_dom"/>
</dbReference>
<dbReference type="InterPro" id="IPR047558">
    <property type="entry name" value="BRcat_RBR_HOIL1"/>
</dbReference>
<dbReference type="InterPro" id="IPR051628">
    <property type="entry name" value="LUBAC_E3_Ligases"/>
</dbReference>
<reference evidence="20" key="1">
    <citation type="journal article" date="2014" name="PLoS Negl. Trop. Dis.">
        <title>An updated insight into the Sialotranscriptome of Triatoma infestans: developmental stage and geographic variations.</title>
        <authorList>
            <person name="Schwarz A."/>
            <person name="Medrano-Mercado N."/>
            <person name="Schaub G.A."/>
            <person name="Struchiner C.J."/>
            <person name="Bargues M.D."/>
            <person name="Levy M.Z."/>
            <person name="Ribeiro J.M."/>
        </authorList>
    </citation>
    <scope>NUCLEOTIDE SEQUENCE</scope>
    <source>
        <strain evidence="20">Chile</strain>
        <tissue evidence="20">Salivary glands</tissue>
    </source>
</reference>
<protein>
    <recommendedName>
        <fullName evidence="5">RanBP-type and C3HC4-type zinc finger-containing protein 1</fullName>
        <ecNumber evidence="4">2.3.2.31</ecNumber>
    </recommendedName>
</protein>
<feature type="compositionally biased region" description="Basic and acidic residues" evidence="15">
    <location>
        <begin position="821"/>
        <end position="831"/>
    </location>
</feature>
<evidence type="ECO:0000256" key="8">
    <source>
        <dbReference type="ARBA" id="ARBA00022723"/>
    </source>
</evidence>
<evidence type="ECO:0000256" key="1">
    <source>
        <dbReference type="ARBA" id="ARBA00001798"/>
    </source>
</evidence>
<evidence type="ECO:0000259" key="19">
    <source>
        <dbReference type="PROSITE" id="PS51873"/>
    </source>
</evidence>
<dbReference type="PANTHER" id="PTHR22770:SF13">
    <property type="entry name" value="RING-TYPE DOMAIN-CONTAINING PROTEIN"/>
    <property type="match status" value="1"/>
</dbReference>
<dbReference type="GO" id="GO:0097039">
    <property type="term" value="P:protein linear polyubiquitination"/>
    <property type="evidence" value="ECO:0007669"/>
    <property type="project" value="TreeGrafter"/>
</dbReference>
<keyword evidence="9" id="KW-0677">Repeat</keyword>
<dbReference type="SUPFAM" id="SSF54236">
    <property type="entry name" value="Ubiquitin-like"/>
    <property type="match status" value="1"/>
</dbReference>